<dbReference type="PANTHER" id="PTHR11902:SF1">
    <property type="entry name" value="ENOLASE"/>
    <property type="match status" value="1"/>
</dbReference>
<keyword evidence="7" id="KW-0324">Glycolysis</keyword>
<feature type="domain" description="Enolase C-terminal TIM barrel" evidence="11">
    <location>
        <begin position="143"/>
        <end position="418"/>
    </location>
</feature>
<evidence type="ECO:0000256" key="1">
    <source>
        <dbReference type="ARBA" id="ARBA00005031"/>
    </source>
</evidence>
<dbReference type="GO" id="GO:0004634">
    <property type="term" value="F:phosphopyruvate hydratase activity"/>
    <property type="evidence" value="ECO:0007669"/>
    <property type="project" value="UniProtKB-EC"/>
</dbReference>
<evidence type="ECO:0000256" key="8">
    <source>
        <dbReference type="ARBA" id="ARBA00023239"/>
    </source>
</evidence>
<dbReference type="PANTHER" id="PTHR11902">
    <property type="entry name" value="ENOLASE"/>
    <property type="match status" value="1"/>
</dbReference>
<dbReference type="EC" id="4.2.1.11" evidence="3"/>
<dbReference type="Pfam" id="PF00113">
    <property type="entry name" value="Enolase_C"/>
    <property type="match status" value="2"/>
</dbReference>
<dbReference type="PIRSF" id="PIRSF001400">
    <property type="entry name" value="Enolase"/>
    <property type="match status" value="1"/>
</dbReference>
<evidence type="ECO:0000313" key="13">
    <source>
        <dbReference type="EMBL" id="PIT89799.1"/>
    </source>
</evidence>
<comment type="pathway">
    <text evidence="1">Carbohydrate degradation; glycolysis; pyruvate from D-glyceraldehyde 3-phosphate: step 4/5.</text>
</comment>
<dbReference type="GO" id="GO:0000287">
    <property type="term" value="F:magnesium ion binding"/>
    <property type="evidence" value="ECO:0007669"/>
    <property type="project" value="InterPro"/>
</dbReference>
<dbReference type="EMBL" id="PFBP01000033">
    <property type="protein sequence ID" value="PIT89799.1"/>
    <property type="molecule type" value="Genomic_DNA"/>
</dbReference>
<feature type="binding site" evidence="10">
    <location>
        <position position="360"/>
    </location>
    <ligand>
        <name>Mg(2+)</name>
        <dbReference type="ChEBI" id="CHEBI:18420"/>
    </ligand>
</feature>
<keyword evidence="5" id="KW-0964">Secreted</keyword>
<dbReference type="GO" id="GO:0006096">
    <property type="term" value="P:glycolytic process"/>
    <property type="evidence" value="ECO:0007669"/>
    <property type="project" value="UniProtKB-UniPathway"/>
</dbReference>
<keyword evidence="10" id="KW-0479">Metal-binding</keyword>
<evidence type="ECO:0000256" key="2">
    <source>
        <dbReference type="ARBA" id="ARBA00009604"/>
    </source>
</evidence>
<dbReference type="PRINTS" id="PR00148">
    <property type="entry name" value="ENOLASE"/>
</dbReference>
<dbReference type="InterPro" id="IPR000941">
    <property type="entry name" value="Enolase"/>
</dbReference>
<comment type="similarity">
    <text evidence="2">Belongs to the enolase family.</text>
</comment>
<dbReference type="GO" id="GO:0000015">
    <property type="term" value="C:phosphopyruvate hydratase complex"/>
    <property type="evidence" value="ECO:0007669"/>
    <property type="project" value="InterPro"/>
</dbReference>
<gene>
    <name evidence="13" type="ORF">COU23_02010</name>
</gene>
<name>A0A2M6WAH2_9BACT</name>
<sequence>MKIKTITAREILDSRSNPTIETEIILDCGLKTKASVPSGASTGIYEAVELRDKNKKRYGGLGVLKACVNVNQKISHYLKGEDVSDQEKIDNLLIKLDSTKNKSKLGANAMLSVSLACARAGALAKNQELYQYLRSIYQSPITNHQFPIPMFNIFNGGAHADSNVDIQEFMVIPSGIKKYTEQLRAGSEIFQALGSVMKKNKLSVNVGNEGGYACNVKNTAQIFDLIMAAIKLAGYQAGQDIFLGIDAGSSEFYDKKKKVYNLKLENKKLPAEKLSELYLSWMEKNPLISLEDPFAENDFTGWQLLNSKIQTRLSVIPAPDRSRGQAPAEIPARTENLYPRDPRFREDDNNKNKLPLLIGDDLFTTNTGRLKIGMEKNLANAAIIKPNQIGTLTETINFIKEAQKNNYKIIVSHRSGET</sequence>
<comment type="caution">
    <text evidence="13">The sequence shown here is derived from an EMBL/GenBank/DDBJ whole genome shotgun (WGS) entry which is preliminary data.</text>
</comment>
<protein>
    <recommendedName>
        <fullName evidence="4">Enolase</fullName>
        <ecNumber evidence="3">4.2.1.11</ecNumber>
    </recommendedName>
</protein>
<dbReference type="CDD" id="cd03313">
    <property type="entry name" value="enolase"/>
    <property type="match status" value="1"/>
</dbReference>
<dbReference type="UniPathway" id="UPA00109">
    <property type="reaction ID" value="UER00187"/>
</dbReference>
<dbReference type="Gene3D" id="3.20.20.120">
    <property type="entry name" value="Enolase-like C-terminal domain"/>
    <property type="match status" value="1"/>
</dbReference>
<dbReference type="SMART" id="SM01193">
    <property type="entry name" value="Enolase_N"/>
    <property type="match status" value="1"/>
</dbReference>
<evidence type="ECO:0000256" key="5">
    <source>
        <dbReference type="ARBA" id="ARBA00022525"/>
    </source>
</evidence>
<dbReference type="Gene3D" id="3.30.390.10">
    <property type="entry name" value="Enolase-like, N-terminal domain"/>
    <property type="match status" value="1"/>
</dbReference>
<evidence type="ECO:0000259" key="12">
    <source>
        <dbReference type="SMART" id="SM01193"/>
    </source>
</evidence>
<accession>A0A2M6WAH2</accession>
<evidence type="ECO:0000256" key="4">
    <source>
        <dbReference type="ARBA" id="ARBA00017068"/>
    </source>
</evidence>
<dbReference type="InterPro" id="IPR020810">
    <property type="entry name" value="Enolase_C"/>
</dbReference>
<dbReference type="InterPro" id="IPR036849">
    <property type="entry name" value="Enolase-like_C_sf"/>
</dbReference>
<organism evidence="13 14">
    <name type="scientific">Candidatus Kuenenbacteria bacterium CG10_big_fil_rev_8_21_14_0_10_36_11</name>
    <dbReference type="NCBI Taxonomy" id="1974618"/>
    <lineage>
        <taxon>Bacteria</taxon>
        <taxon>Candidatus Kueneniibacteriota</taxon>
    </lineage>
</organism>
<dbReference type="Proteomes" id="UP000231464">
    <property type="component" value="Unassembled WGS sequence"/>
</dbReference>
<keyword evidence="8" id="KW-0456">Lyase</keyword>
<dbReference type="SMART" id="SM01192">
    <property type="entry name" value="Enolase_C"/>
    <property type="match status" value="1"/>
</dbReference>
<dbReference type="SUPFAM" id="SSF54826">
    <property type="entry name" value="Enolase N-terminal domain-like"/>
    <property type="match status" value="1"/>
</dbReference>
<evidence type="ECO:0000259" key="11">
    <source>
        <dbReference type="SMART" id="SM01192"/>
    </source>
</evidence>
<feature type="binding site" evidence="10">
    <location>
        <position position="291"/>
    </location>
    <ligand>
        <name>Mg(2+)</name>
        <dbReference type="ChEBI" id="CHEBI:18420"/>
    </ligand>
</feature>
<evidence type="ECO:0000256" key="9">
    <source>
        <dbReference type="PIRSR" id="PIRSR001400-1"/>
    </source>
</evidence>
<feature type="domain" description="Enolase N-terminal" evidence="12">
    <location>
        <begin position="3"/>
        <end position="133"/>
    </location>
</feature>
<dbReference type="AlphaFoldDB" id="A0A2M6WAH2"/>
<dbReference type="InterPro" id="IPR020811">
    <property type="entry name" value="Enolase_N"/>
</dbReference>
<dbReference type="HAMAP" id="MF_00318">
    <property type="entry name" value="Enolase"/>
    <property type="match status" value="1"/>
</dbReference>
<feature type="active site" description="Proton acceptor" evidence="9">
    <location>
        <position position="385"/>
    </location>
</feature>
<evidence type="ECO:0000256" key="6">
    <source>
        <dbReference type="ARBA" id="ARBA00022842"/>
    </source>
</evidence>
<comment type="cofactor">
    <cofactor evidence="10">
        <name>Mg(2+)</name>
        <dbReference type="ChEBI" id="CHEBI:18420"/>
    </cofactor>
    <text evidence="10">Mg(2+) is required for catalysis and for stabilizing the dimer.</text>
</comment>
<reference evidence="14" key="1">
    <citation type="submission" date="2017-09" db="EMBL/GenBank/DDBJ databases">
        <title>Depth-based differentiation of microbial function through sediment-hosted aquifers and enrichment of novel symbionts in the deep terrestrial subsurface.</title>
        <authorList>
            <person name="Probst A.J."/>
            <person name="Ladd B."/>
            <person name="Jarett J.K."/>
            <person name="Geller-Mcgrath D.E."/>
            <person name="Sieber C.M.K."/>
            <person name="Emerson J.B."/>
            <person name="Anantharaman K."/>
            <person name="Thomas B.C."/>
            <person name="Malmstrom R."/>
            <person name="Stieglmeier M."/>
            <person name="Klingl A."/>
            <person name="Woyke T."/>
            <person name="Ryan C.M."/>
            <person name="Banfield J.F."/>
        </authorList>
    </citation>
    <scope>NUCLEOTIDE SEQUENCE [LARGE SCALE GENOMIC DNA]</scope>
</reference>
<dbReference type="InterPro" id="IPR029017">
    <property type="entry name" value="Enolase-like_N"/>
</dbReference>
<feature type="binding site" evidence="10">
    <location>
        <position position="246"/>
    </location>
    <ligand>
        <name>Mg(2+)</name>
        <dbReference type="ChEBI" id="CHEBI:18420"/>
    </ligand>
</feature>
<feature type="active site" description="Proton donor" evidence="9">
    <location>
        <position position="209"/>
    </location>
</feature>
<evidence type="ECO:0000256" key="10">
    <source>
        <dbReference type="PIRSR" id="PIRSR001400-3"/>
    </source>
</evidence>
<evidence type="ECO:0000313" key="14">
    <source>
        <dbReference type="Proteomes" id="UP000231464"/>
    </source>
</evidence>
<proteinExistence type="inferred from homology"/>
<dbReference type="SUPFAM" id="SSF51604">
    <property type="entry name" value="Enolase C-terminal domain-like"/>
    <property type="match status" value="2"/>
</dbReference>
<dbReference type="Pfam" id="PF03952">
    <property type="entry name" value="Enolase_N"/>
    <property type="match status" value="1"/>
</dbReference>
<evidence type="ECO:0000256" key="7">
    <source>
        <dbReference type="ARBA" id="ARBA00023152"/>
    </source>
</evidence>
<feature type="non-terminal residue" evidence="13">
    <location>
        <position position="418"/>
    </location>
</feature>
<evidence type="ECO:0000256" key="3">
    <source>
        <dbReference type="ARBA" id="ARBA00012058"/>
    </source>
</evidence>
<keyword evidence="6 10" id="KW-0460">Magnesium</keyword>